<keyword evidence="12" id="KW-1185">Reference proteome</keyword>
<reference evidence="11 12" key="1">
    <citation type="submission" date="2020-07" db="EMBL/GenBank/DDBJ databases">
        <title>Genomic Encyclopedia of Type Strains, Phase IV (KMG-V): Genome sequencing to study the core and pangenomes of soil and plant-associated prokaryotes.</title>
        <authorList>
            <person name="Whitman W."/>
        </authorList>
    </citation>
    <scope>NUCLEOTIDE SEQUENCE [LARGE SCALE GENOMIC DNA]</scope>
    <source>
        <strain evidence="11 12">AN3</strain>
    </source>
</reference>
<dbReference type="GO" id="GO:0004852">
    <property type="term" value="F:uroporphyrinogen-III synthase activity"/>
    <property type="evidence" value="ECO:0007669"/>
    <property type="project" value="UniProtKB-UniRule"/>
</dbReference>
<evidence type="ECO:0000256" key="3">
    <source>
        <dbReference type="ARBA" id="ARBA00013109"/>
    </source>
</evidence>
<dbReference type="Gene3D" id="3.40.50.10090">
    <property type="match status" value="2"/>
</dbReference>
<evidence type="ECO:0000313" key="11">
    <source>
        <dbReference type="EMBL" id="MBA8877992.1"/>
    </source>
</evidence>
<accession>A0A839EGH1</accession>
<evidence type="ECO:0000313" key="12">
    <source>
        <dbReference type="Proteomes" id="UP000549052"/>
    </source>
</evidence>
<dbReference type="InterPro" id="IPR003754">
    <property type="entry name" value="4pyrrol_synth_uPrphyn_synth"/>
</dbReference>
<dbReference type="CDD" id="cd06578">
    <property type="entry name" value="HemD"/>
    <property type="match status" value="1"/>
</dbReference>
<dbReference type="EMBL" id="JACGXN010000001">
    <property type="protein sequence ID" value="MBA8877992.1"/>
    <property type="molecule type" value="Genomic_DNA"/>
</dbReference>
<dbReference type="InterPro" id="IPR039793">
    <property type="entry name" value="UROS/Hem4"/>
</dbReference>
<comment type="pathway">
    <text evidence="1 9">Porphyrin-containing compound metabolism; protoporphyrin-IX biosynthesis; coproporphyrinogen-III from 5-aminolevulinate: step 3/4.</text>
</comment>
<protein>
    <recommendedName>
        <fullName evidence="7 9">Uroporphyrinogen-III synthase</fullName>
        <ecNumber evidence="3 9">4.2.1.75</ecNumber>
    </recommendedName>
</protein>
<keyword evidence="4 9" id="KW-0456">Lyase</keyword>
<dbReference type="EC" id="4.2.1.75" evidence="3 9"/>
<gene>
    <name evidence="11" type="ORF">FHW16_001674</name>
</gene>
<evidence type="ECO:0000256" key="2">
    <source>
        <dbReference type="ARBA" id="ARBA00008133"/>
    </source>
</evidence>
<comment type="caution">
    <text evidence="11">The sequence shown here is derived from an EMBL/GenBank/DDBJ whole genome shotgun (WGS) entry which is preliminary data.</text>
</comment>
<evidence type="ECO:0000259" key="10">
    <source>
        <dbReference type="Pfam" id="PF02602"/>
    </source>
</evidence>
<evidence type="ECO:0000256" key="5">
    <source>
        <dbReference type="ARBA" id="ARBA00023244"/>
    </source>
</evidence>
<dbReference type="PANTHER" id="PTHR38042:SF1">
    <property type="entry name" value="UROPORPHYRINOGEN-III SYNTHASE, CHLOROPLASTIC"/>
    <property type="match status" value="1"/>
</dbReference>
<evidence type="ECO:0000256" key="9">
    <source>
        <dbReference type="RuleBase" id="RU366031"/>
    </source>
</evidence>
<dbReference type="InterPro" id="IPR036108">
    <property type="entry name" value="4pyrrol_syn_uPrphyn_synt_sf"/>
</dbReference>
<comment type="function">
    <text evidence="6 9">Catalyzes cyclization of the linear tetrapyrrole, hydroxymethylbilane, to the macrocyclic uroporphyrinogen III.</text>
</comment>
<dbReference type="Pfam" id="PF02602">
    <property type="entry name" value="HEM4"/>
    <property type="match status" value="1"/>
</dbReference>
<evidence type="ECO:0000256" key="8">
    <source>
        <dbReference type="ARBA" id="ARBA00048617"/>
    </source>
</evidence>
<dbReference type="RefSeq" id="WP_182548583.1">
    <property type="nucleotide sequence ID" value="NZ_JACGXN010000001.1"/>
</dbReference>
<evidence type="ECO:0000256" key="7">
    <source>
        <dbReference type="ARBA" id="ARBA00040167"/>
    </source>
</evidence>
<dbReference type="AlphaFoldDB" id="A0A839EGH1"/>
<feature type="domain" description="Tetrapyrrole biosynthesis uroporphyrinogen III synthase" evidence="10">
    <location>
        <begin position="17"/>
        <end position="231"/>
    </location>
</feature>
<evidence type="ECO:0000256" key="1">
    <source>
        <dbReference type="ARBA" id="ARBA00004772"/>
    </source>
</evidence>
<name>A0A839EGH1_9HYPH</name>
<dbReference type="PANTHER" id="PTHR38042">
    <property type="entry name" value="UROPORPHYRINOGEN-III SYNTHASE, CHLOROPLASTIC"/>
    <property type="match status" value="1"/>
</dbReference>
<dbReference type="GO" id="GO:0006780">
    <property type="term" value="P:uroporphyrinogen III biosynthetic process"/>
    <property type="evidence" value="ECO:0007669"/>
    <property type="project" value="UniProtKB-UniRule"/>
</dbReference>
<evidence type="ECO:0000256" key="4">
    <source>
        <dbReference type="ARBA" id="ARBA00023239"/>
    </source>
</evidence>
<comment type="similarity">
    <text evidence="2 9">Belongs to the uroporphyrinogen-III synthase family.</text>
</comment>
<comment type="catalytic activity">
    <reaction evidence="8 9">
        <text>hydroxymethylbilane = uroporphyrinogen III + H2O</text>
        <dbReference type="Rhea" id="RHEA:18965"/>
        <dbReference type="ChEBI" id="CHEBI:15377"/>
        <dbReference type="ChEBI" id="CHEBI:57308"/>
        <dbReference type="ChEBI" id="CHEBI:57845"/>
        <dbReference type="EC" id="4.2.1.75"/>
    </reaction>
</comment>
<keyword evidence="5 9" id="KW-0627">Porphyrin biosynthesis</keyword>
<sequence length="241" mass="26079">MEKTVLVTRPLPAATRTADRLRAQGFAPALLPLTQIVPLNPTMPEGMFNAVVATSANALVHASEELLAPFLQLPCFTVGDATADAARARGFETVTTGDSDGESLAETIVEDLCSGGSLLYLTGHVRSPEFERAVKSAGFLCSSLAIYDTNSVSYTTDFLMRSLGSKHLDCCLLYSRMSSEVFSSLIDELKLTYLFENTMFLCLSRRIADGISGLQNPIIKVAARPDEDALFDLLMRELGGR</sequence>
<dbReference type="SUPFAM" id="SSF69618">
    <property type="entry name" value="HemD-like"/>
    <property type="match status" value="1"/>
</dbReference>
<proteinExistence type="inferred from homology"/>
<dbReference type="GO" id="GO:0006782">
    <property type="term" value="P:protoporphyrinogen IX biosynthetic process"/>
    <property type="evidence" value="ECO:0007669"/>
    <property type="project" value="UniProtKB-UniRule"/>
</dbReference>
<evidence type="ECO:0000256" key="6">
    <source>
        <dbReference type="ARBA" id="ARBA00037589"/>
    </source>
</evidence>
<dbReference type="Proteomes" id="UP000549052">
    <property type="component" value="Unassembled WGS sequence"/>
</dbReference>
<organism evidence="11 12">
    <name type="scientific">Phyllobacterium myrsinacearum</name>
    <dbReference type="NCBI Taxonomy" id="28101"/>
    <lineage>
        <taxon>Bacteria</taxon>
        <taxon>Pseudomonadati</taxon>
        <taxon>Pseudomonadota</taxon>
        <taxon>Alphaproteobacteria</taxon>
        <taxon>Hyphomicrobiales</taxon>
        <taxon>Phyllobacteriaceae</taxon>
        <taxon>Phyllobacterium</taxon>
    </lineage>
</organism>